<gene>
    <name evidence="2" type="ORF">FA15DRAFT_129411</name>
</gene>
<accession>A0A5C3KJI1</accession>
<feature type="compositionally biased region" description="Polar residues" evidence="1">
    <location>
        <begin position="154"/>
        <end position="168"/>
    </location>
</feature>
<keyword evidence="3" id="KW-1185">Reference proteome</keyword>
<protein>
    <submittedName>
        <fullName evidence="2">Uncharacterized protein</fullName>
    </submittedName>
</protein>
<feature type="region of interest" description="Disordered" evidence="1">
    <location>
        <begin position="137"/>
        <end position="172"/>
    </location>
</feature>
<dbReference type="AlphaFoldDB" id="A0A5C3KJI1"/>
<feature type="region of interest" description="Disordered" evidence="1">
    <location>
        <begin position="95"/>
        <end position="125"/>
    </location>
</feature>
<evidence type="ECO:0000313" key="2">
    <source>
        <dbReference type="EMBL" id="TFK20340.1"/>
    </source>
</evidence>
<evidence type="ECO:0000256" key="1">
    <source>
        <dbReference type="SAM" id="MobiDB-lite"/>
    </source>
</evidence>
<proteinExistence type="predicted"/>
<dbReference type="Proteomes" id="UP000307440">
    <property type="component" value="Unassembled WGS sequence"/>
</dbReference>
<sequence>MNFSPQPSRPIGKMRITAETPISQRGKKMMNEITLDPFVQWLNVPPEHTSKHFTTFNSADQLGSHNGHHLPESIYIQGPVQGGLRTFLAGITTAHSTSAQSNPPQHFSYSTSPSPAPSGNNYLDTPLSHFTYSANPTLQELSTGTGGSSSSGSNGMLASHQRQPSRSVSPVPFHQYFNPSNLSHNSFSAADLFASHPYEFASGV</sequence>
<dbReference type="EMBL" id="ML210303">
    <property type="protein sequence ID" value="TFK20340.1"/>
    <property type="molecule type" value="Genomic_DNA"/>
</dbReference>
<reference evidence="2 3" key="1">
    <citation type="journal article" date="2019" name="Nat. Ecol. Evol.">
        <title>Megaphylogeny resolves global patterns of mushroom evolution.</title>
        <authorList>
            <person name="Varga T."/>
            <person name="Krizsan K."/>
            <person name="Foldi C."/>
            <person name="Dima B."/>
            <person name="Sanchez-Garcia M."/>
            <person name="Sanchez-Ramirez S."/>
            <person name="Szollosi G.J."/>
            <person name="Szarkandi J.G."/>
            <person name="Papp V."/>
            <person name="Albert L."/>
            <person name="Andreopoulos W."/>
            <person name="Angelini C."/>
            <person name="Antonin V."/>
            <person name="Barry K.W."/>
            <person name="Bougher N.L."/>
            <person name="Buchanan P."/>
            <person name="Buyck B."/>
            <person name="Bense V."/>
            <person name="Catcheside P."/>
            <person name="Chovatia M."/>
            <person name="Cooper J."/>
            <person name="Damon W."/>
            <person name="Desjardin D."/>
            <person name="Finy P."/>
            <person name="Geml J."/>
            <person name="Haridas S."/>
            <person name="Hughes K."/>
            <person name="Justo A."/>
            <person name="Karasinski D."/>
            <person name="Kautmanova I."/>
            <person name="Kiss B."/>
            <person name="Kocsube S."/>
            <person name="Kotiranta H."/>
            <person name="LaButti K.M."/>
            <person name="Lechner B.E."/>
            <person name="Liimatainen K."/>
            <person name="Lipzen A."/>
            <person name="Lukacs Z."/>
            <person name="Mihaltcheva S."/>
            <person name="Morgado L.N."/>
            <person name="Niskanen T."/>
            <person name="Noordeloos M.E."/>
            <person name="Ohm R.A."/>
            <person name="Ortiz-Santana B."/>
            <person name="Ovrebo C."/>
            <person name="Racz N."/>
            <person name="Riley R."/>
            <person name="Savchenko A."/>
            <person name="Shiryaev A."/>
            <person name="Soop K."/>
            <person name="Spirin V."/>
            <person name="Szebenyi C."/>
            <person name="Tomsovsky M."/>
            <person name="Tulloss R.E."/>
            <person name="Uehling J."/>
            <person name="Grigoriev I.V."/>
            <person name="Vagvolgyi C."/>
            <person name="Papp T."/>
            <person name="Martin F.M."/>
            <person name="Miettinen O."/>
            <person name="Hibbett D.S."/>
            <person name="Nagy L.G."/>
        </authorList>
    </citation>
    <scope>NUCLEOTIDE SEQUENCE [LARGE SCALE GENOMIC DNA]</scope>
    <source>
        <strain evidence="2 3">CBS 121175</strain>
    </source>
</reference>
<organism evidence="2 3">
    <name type="scientific">Coprinopsis marcescibilis</name>
    <name type="common">Agaric fungus</name>
    <name type="synonym">Psathyrella marcescibilis</name>
    <dbReference type="NCBI Taxonomy" id="230819"/>
    <lineage>
        <taxon>Eukaryota</taxon>
        <taxon>Fungi</taxon>
        <taxon>Dikarya</taxon>
        <taxon>Basidiomycota</taxon>
        <taxon>Agaricomycotina</taxon>
        <taxon>Agaricomycetes</taxon>
        <taxon>Agaricomycetidae</taxon>
        <taxon>Agaricales</taxon>
        <taxon>Agaricineae</taxon>
        <taxon>Psathyrellaceae</taxon>
        <taxon>Coprinopsis</taxon>
    </lineage>
</organism>
<evidence type="ECO:0000313" key="3">
    <source>
        <dbReference type="Proteomes" id="UP000307440"/>
    </source>
</evidence>
<name>A0A5C3KJI1_COPMA</name>